<gene>
    <name evidence="4" type="primary">nspVM</name>
    <name evidence="4" type="ORF">H1P_1050007</name>
</gene>
<dbReference type="GO" id="GO:0008168">
    <property type="term" value="F:methyltransferase activity"/>
    <property type="evidence" value="ECO:0007669"/>
    <property type="project" value="UniProtKB-KW"/>
</dbReference>
<organism evidence="4 5">
    <name type="scientific">Hyella patelloides LEGE 07179</name>
    <dbReference type="NCBI Taxonomy" id="945734"/>
    <lineage>
        <taxon>Bacteria</taxon>
        <taxon>Bacillati</taxon>
        <taxon>Cyanobacteriota</taxon>
        <taxon>Cyanophyceae</taxon>
        <taxon>Pleurocapsales</taxon>
        <taxon>Hyellaceae</taxon>
        <taxon>Hyella</taxon>
    </lineage>
</organism>
<evidence type="ECO:0000313" key="5">
    <source>
        <dbReference type="Proteomes" id="UP000320055"/>
    </source>
</evidence>
<dbReference type="PANTHER" id="PTHR33841">
    <property type="entry name" value="DNA METHYLTRANSFERASE YEEA-RELATED"/>
    <property type="match status" value="1"/>
</dbReference>
<sequence>MKTNNKFKKQEFGDFQTPYELTSKILQLLKNIDINPQSIIEPTCGKGNFIISAINTFDNLKSCIGVEINLAYIKDISNELKKHKKSSVVNLINDNFFNVNWNQILADIPKPFLILGNPPWVTNSELSKINSNNLPQKSNFQAYKGLEALTGKSNFDISEWMLLQHLQWLRKYSGTIAMLCKTSVARKVLTYAWKNDYYIDNSRIYEINTAKYFNAAVNACLLIIRSNQGQFQKQCFYYDNLDSKQNSKIFSYQDSQLIANTNLYKKTKHLQGQESFYTWRSGVKHDRSKIMELRKEGNVYINGYQEELHLEETLIYPLLKSSDISRGNTNTCRKYILVTQKYIGQDTQYIKDIAPQTWNYLQKNQHLLDKRASSIYRNRPQFSIFGIGEYTFFPWKVAISGLYKKLKFEVISCIENKPIILDDTVYFLSCKTEKEAIFLSKILNSSVAHDFYESMIFWDNKRPITIELLKKMSLHKLSQLMNLEHQYFLYAKDRNTNLNAIIF</sequence>
<protein>
    <submittedName>
        <fullName evidence="4">Modification methylase NspV</fullName>
        <ecNumber evidence="4">2.1.1.-</ecNumber>
    </submittedName>
</protein>
<dbReference type="AlphaFoldDB" id="A0A563VJ24"/>
<dbReference type="RefSeq" id="WP_144868937.1">
    <property type="nucleotide sequence ID" value="NZ_LR213861.1"/>
</dbReference>
<keyword evidence="1 4" id="KW-0489">Methyltransferase</keyword>
<dbReference type="GO" id="GO:0032259">
    <property type="term" value="P:methylation"/>
    <property type="evidence" value="ECO:0007669"/>
    <property type="project" value="UniProtKB-KW"/>
</dbReference>
<dbReference type="SUPFAM" id="SSF53335">
    <property type="entry name" value="S-adenosyl-L-methionine-dependent methyltransferases"/>
    <property type="match status" value="1"/>
</dbReference>
<dbReference type="PRINTS" id="PR00507">
    <property type="entry name" value="N12N6MTFRASE"/>
</dbReference>
<accession>A0A563VJ24</accession>
<evidence type="ECO:0000256" key="3">
    <source>
        <dbReference type="ARBA" id="ARBA00022691"/>
    </source>
</evidence>
<evidence type="ECO:0000256" key="1">
    <source>
        <dbReference type="ARBA" id="ARBA00022603"/>
    </source>
</evidence>
<reference evidence="4 5" key="1">
    <citation type="submission" date="2019-01" db="EMBL/GenBank/DDBJ databases">
        <authorList>
            <person name="Brito A."/>
        </authorList>
    </citation>
    <scope>NUCLEOTIDE SEQUENCE [LARGE SCALE GENOMIC DNA]</scope>
    <source>
        <strain evidence="4">1</strain>
    </source>
</reference>
<dbReference type="EMBL" id="CAACVJ010000008">
    <property type="protein sequence ID" value="VEP11456.1"/>
    <property type="molecule type" value="Genomic_DNA"/>
</dbReference>
<dbReference type="Proteomes" id="UP000320055">
    <property type="component" value="Unassembled WGS sequence"/>
</dbReference>
<dbReference type="InterPro" id="IPR050953">
    <property type="entry name" value="N4_N6_ade-DNA_methylase"/>
</dbReference>
<dbReference type="Gene3D" id="3.40.50.150">
    <property type="entry name" value="Vaccinia Virus protein VP39"/>
    <property type="match status" value="1"/>
</dbReference>
<evidence type="ECO:0000313" key="4">
    <source>
        <dbReference type="EMBL" id="VEP11456.1"/>
    </source>
</evidence>
<dbReference type="OrthoDB" id="9784823at2"/>
<dbReference type="InterPro" id="IPR029063">
    <property type="entry name" value="SAM-dependent_MTases_sf"/>
</dbReference>
<keyword evidence="5" id="KW-1185">Reference proteome</keyword>
<dbReference type="PANTHER" id="PTHR33841:SF5">
    <property type="entry name" value="DNA METHYLASE (MODIFICATION METHYLASE) (METHYLTRANSFERASE)-RELATED"/>
    <property type="match status" value="1"/>
</dbReference>
<evidence type="ECO:0000256" key="2">
    <source>
        <dbReference type="ARBA" id="ARBA00022679"/>
    </source>
</evidence>
<name>A0A563VJ24_9CYAN</name>
<dbReference type="EC" id="2.1.1.-" evidence="4"/>
<keyword evidence="3" id="KW-0949">S-adenosyl-L-methionine</keyword>
<keyword evidence="2 4" id="KW-0808">Transferase</keyword>
<proteinExistence type="predicted"/>